<protein>
    <recommendedName>
        <fullName evidence="2">Putative 4-hydroxy-4-methyl-2-oxoglutarate aldolase</fullName>
    </recommendedName>
    <alternativeName>
        <fullName evidence="3">Regulator of ribonuclease activity homolog</fullName>
    </alternativeName>
    <alternativeName>
        <fullName evidence="4">RraA-like protein</fullName>
    </alternativeName>
</protein>
<dbReference type="AlphaFoldDB" id="A0A643FJK0"/>
<dbReference type="Gene3D" id="3.50.30.40">
    <property type="entry name" value="Ribonuclease E inhibitor RraA/RraA-like"/>
    <property type="match status" value="1"/>
</dbReference>
<evidence type="ECO:0000256" key="3">
    <source>
        <dbReference type="ARBA" id="ARBA00029596"/>
    </source>
</evidence>
<evidence type="ECO:0000256" key="2">
    <source>
        <dbReference type="ARBA" id="ARBA00016549"/>
    </source>
</evidence>
<dbReference type="Pfam" id="PF03737">
    <property type="entry name" value="RraA-like"/>
    <property type="match status" value="1"/>
</dbReference>
<dbReference type="InterPro" id="IPR036704">
    <property type="entry name" value="RraA/RraA-like_sf"/>
</dbReference>
<evidence type="ECO:0000313" key="7">
    <source>
        <dbReference type="Proteomes" id="UP000397656"/>
    </source>
</evidence>
<sequence length="225" mass="23817">MTSPHGFRIHPRPAQLVSASLLARYRNFPVANVSDSMSRTTGTSQLRAFHRRDGNLVGRALTVRTRPGDNLMVHKAIDISGPGDVIVVDAGGVGPNAIIGEIMLALAIARGAAGFVIDGLIRDSDTIGKEPLPVYARGVSHRGPYKDGPGELHVPVSIDGMVVRPGDLIIGDGDGLLVVPAEDAEAIAVRVEEVQRMEAGILESIAQGRADRTWVDRSLADKGVL</sequence>
<dbReference type="RefSeq" id="WP_150993353.1">
    <property type="nucleotide sequence ID" value="NZ_CP062804.1"/>
</dbReference>
<feature type="binding site" evidence="5">
    <location>
        <position position="123"/>
    </location>
    <ligand>
        <name>substrate</name>
    </ligand>
</feature>
<name>A0A643FJK0_9BURK</name>
<dbReference type="EMBL" id="CP062804">
    <property type="protein sequence ID" value="QOT80403.1"/>
    <property type="molecule type" value="Genomic_DNA"/>
</dbReference>
<comment type="cofactor">
    <cofactor evidence="5">
        <name>Mg(2+)</name>
        <dbReference type="ChEBI" id="CHEBI:18420"/>
    </cofactor>
</comment>
<dbReference type="InterPro" id="IPR005493">
    <property type="entry name" value="RraA/RraA-like"/>
</dbReference>
<dbReference type="CDD" id="cd16841">
    <property type="entry name" value="RraA_family"/>
    <property type="match status" value="1"/>
</dbReference>
<gene>
    <name evidence="6" type="ORF">F7R26_023435</name>
</gene>
<reference evidence="6 7" key="1">
    <citation type="submission" date="2020-10" db="EMBL/GenBank/DDBJ databases">
        <title>Complete genome sequence of Cupriavidus basilensis CCUG 49340T.</title>
        <authorList>
            <person name="Salva-Serra F."/>
            <person name="Donoso R.A."/>
            <person name="Cho K.H."/>
            <person name="Yoo J.A."/>
            <person name="Lee K."/>
            <person name="Yoon S.-H."/>
            <person name="Perez-Pantoja D."/>
            <person name="Moore E.R.B."/>
        </authorList>
    </citation>
    <scope>NUCLEOTIDE SEQUENCE [LARGE SCALE GENOMIC DNA]</scope>
    <source>
        <strain evidence="7">CCUG 49340</strain>
    </source>
</reference>
<keyword evidence="5" id="KW-0460">Magnesium</keyword>
<feature type="binding site" evidence="5">
    <location>
        <position position="122"/>
    </location>
    <ligand>
        <name>substrate</name>
    </ligand>
</feature>
<feature type="binding site" evidence="5">
    <location>
        <begin position="100"/>
        <end position="103"/>
    </location>
    <ligand>
        <name>substrate</name>
    </ligand>
</feature>
<evidence type="ECO:0000313" key="6">
    <source>
        <dbReference type="EMBL" id="QOT80403.1"/>
    </source>
</evidence>
<accession>A0A643FJK0</accession>
<keyword evidence="5" id="KW-0479">Metal-binding</keyword>
<dbReference type="PANTHER" id="PTHR33254">
    <property type="entry name" value="4-HYDROXY-4-METHYL-2-OXOGLUTARATE ALDOLASE 3-RELATED"/>
    <property type="match status" value="1"/>
</dbReference>
<proteinExistence type="predicted"/>
<organism evidence="6 7">
    <name type="scientific">Cupriavidus basilensis</name>
    <dbReference type="NCBI Taxonomy" id="68895"/>
    <lineage>
        <taxon>Bacteria</taxon>
        <taxon>Pseudomonadati</taxon>
        <taxon>Pseudomonadota</taxon>
        <taxon>Betaproteobacteria</taxon>
        <taxon>Burkholderiales</taxon>
        <taxon>Burkholderiaceae</taxon>
        <taxon>Cupriavidus</taxon>
    </lineage>
</organism>
<dbReference type="PANTHER" id="PTHR33254:SF4">
    <property type="entry name" value="4-HYDROXY-4-METHYL-2-OXOGLUTARATE ALDOLASE 3-RELATED"/>
    <property type="match status" value="1"/>
</dbReference>
<dbReference type="Proteomes" id="UP000397656">
    <property type="component" value="Chromosome 2"/>
</dbReference>
<comment type="cofactor">
    <cofactor evidence="1">
        <name>a divalent metal cation</name>
        <dbReference type="ChEBI" id="CHEBI:60240"/>
    </cofactor>
</comment>
<evidence type="ECO:0000256" key="4">
    <source>
        <dbReference type="ARBA" id="ARBA00030169"/>
    </source>
</evidence>
<dbReference type="SUPFAM" id="SSF89562">
    <property type="entry name" value="RraA-like"/>
    <property type="match status" value="1"/>
</dbReference>
<evidence type="ECO:0000256" key="5">
    <source>
        <dbReference type="PIRSR" id="PIRSR605493-1"/>
    </source>
</evidence>
<dbReference type="GeneID" id="98403890"/>
<dbReference type="GO" id="GO:0046872">
    <property type="term" value="F:metal ion binding"/>
    <property type="evidence" value="ECO:0007669"/>
    <property type="project" value="UniProtKB-KW"/>
</dbReference>
<evidence type="ECO:0000256" key="1">
    <source>
        <dbReference type="ARBA" id="ARBA00001968"/>
    </source>
</evidence>
<dbReference type="NCBIfam" id="NF004850">
    <property type="entry name" value="PRK06201.1"/>
    <property type="match status" value="1"/>
</dbReference>